<dbReference type="PANTHER" id="PTHR48081">
    <property type="entry name" value="AB HYDROLASE SUPERFAMILY PROTEIN C4A8.06C"/>
    <property type="match status" value="1"/>
</dbReference>
<dbReference type="Pfam" id="PF07859">
    <property type="entry name" value="Abhydrolase_3"/>
    <property type="match status" value="1"/>
</dbReference>
<dbReference type="Gene3D" id="3.40.50.1820">
    <property type="entry name" value="alpha/beta hydrolase"/>
    <property type="match status" value="1"/>
</dbReference>
<dbReference type="InterPro" id="IPR050300">
    <property type="entry name" value="GDXG_lipolytic_enzyme"/>
</dbReference>
<evidence type="ECO:0000313" key="3">
    <source>
        <dbReference type="EMBL" id="KAJ3178832.1"/>
    </source>
</evidence>
<dbReference type="InterPro" id="IPR029058">
    <property type="entry name" value="AB_hydrolase_fold"/>
</dbReference>
<accession>A0AAD5TK61</accession>
<keyword evidence="4" id="KW-1185">Reference proteome</keyword>
<dbReference type="InterPro" id="IPR013094">
    <property type="entry name" value="AB_hydrolase_3"/>
</dbReference>
<dbReference type="GO" id="GO:0016787">
    <property type="term" value="F:hydrolase activity"/>
    <property type="evidence" value="ECO:0007669"/>
    <property type="project" value="UniProtKB-KW"/>
</dbReference>
<dbReference type="AlphaFoldDB" id="A0AAD5TK61"/>
<feature type="domain" description="Alpha/beta hydrolase fold-3" evidence="2">
    <location>
        <begin position="111"/>
        <end position="309"/>
    </location>
</feature>
<dbReference type="Proteomes" id="UP001212152">
    <property type="component" value="Unassembled WGS sequence"/>
</dbReference>
<evidence type="ECO:0000256" key="1">
    <source>
        <dbReference type="ARBA" id="ARBA00022801"/>
    </source>
</evidence>
<dbReference type="PANTHER" id="PTHR48081:SF33">
    <property type="entry name" value="KYNURENINE FORMAMIDASE"/>
    <property type="match status" value="1"/>
</dbReference>
<sequence length="379" mass="41278">MTLGGDTGGTLENLDSLKAKAVERLQAVPLSNVDWQRPDCSTLPAQRLAPASELFTTPTTPRADSFSYSASTKPQTFFYSSERDNARSLDLHYPPAQQRAIDTSDAAADLVVFAHGGAWRTEDKSDHAELAARIAHSTGVPCAVLNYRLSTKASDSPRHPAHAQDLASALQALINGSLVPCEESFRTATAVDPFRKLVLVGHSCGAHMISYLMMNPEVALAHIPAAERPLLLAAVRGMVLAEGLYDLPAVVAELESLGDVFDFDPYFVQQAFGDDRDAWKHNSPTFMTLTPTSFLPRILVVHGMEDELVHPDQAKDFIRHLWRIAPSKHPDIRFLPDVAGTHWAILSSSEFINAVAQFAAGDAVGIAGPFGDEIFRRIE</sequence>
<comment type="caution">
    <text evidence="3">The sequence shown here is derived from an EMBL/GenBank/DDBJ whole genome shotgun (WGS) entry which is preliminary data.</text>
</comment>
<organism evidence="3 4">
    <name type="scientific">Geranomyces variabilis</name>
    <dbReference type="NCBI Taxonomy" id="109894"/>
    <lineage>
        <taxon>Eukaryota</taxon>
        <taxon>Fungi</taxon>
        <taxon>Fungi incertae sedis</taxon>
        <taxon>Chytridiomycota</taxon>
        <taxon>Chytridiomycota incertae sedis</taxon>
        <taxon>Chytridiomycetes</taxon>
        <taxon>Spizellomycetales</taxon>
        <taxon>Powellomycetaceae</taxon>
        <taxon>Geranomyces</taxon>
    </lineage>
</organism>
<evidence type="ECO:0000313" key="4">
    <source>
        <dbReference type="Proteomes" id="UP001212152"/>
    </source>
</evidence>
<proteinExistence type="predicted"/>
<keyword evidence="1" id="KW-0378">Hydrolase</keyword>
<evidence type="ECO:0000259" key="2">
    <source>
        <dbReference type="Pfam" id="PF07859"/>
    </source>
</evidence>
<protein>
    <submittedName>
        <fullName evidence="3">Kynurenine formamidase</fullName>
    </submittedName>
</protein>
<name>A0AAD5TK61_9FUNG</name>
<dbReference type="SUPFAM" id="SSF53474">
    <property type="entry name" value="alpha/beta-Hydrolases"/>
    <property type="match status" value="1"/>
</dbReference>
<gene>
    <name evidence="3" type="primary">BNA7</name>
    <name evidence="3" type="ORF">HDU87_003387</name>
</gene>
<dbReference type="EMBL" id="JADGJQ010000024">
    <property type="protein sequence ID" value="KAJ3178832.1"/>
    <property type="molecule type" value="Genomic_DNA"/>
</dbReference>
<reference evidence="3" key="1">
    <citation type="submission" date="2020-05" db="EMBL/GenBank/DDBJ databases">
        <title>Phylogenomic resolution of chytrid fungi.</title>
        <authorList>
            <person name="Stajich J.E."/>
            <person name="Amses K."/>
            <person name="Simmons R."/>
            <person name="Seto K."/>
            <person name="Myers J."/>
            <person name="Bonds A."/>
            <person name="Quandt C.A."/>
            <person name="Barry K."/>
            <person name="Liu P."/>
            <person name="Grigoriev I."/>
            <person name="Longcore J.E."/>
            <person name="James T.Y."/>
        </authorList>
    </citation>
    <scope>NUCLEOTIDE SEQUENCE</scope>
    <source>
        <strain evidence="3">JEL0379</strain>
    </source>
</reference>